<gene>
    <name evidence="1" type="ORF">M513_01161</name>
    <name evidence="2" type="ORF">M514_01161</name>
</gene>
<accession>A0A085ML32</accession>
<proteinExistence type="predicted"/>
<reference evidence="1 3" key="1">
    <citation type="journal article" date="2014" name="Nat. Genet.">
        <title>Genome and transcriptome of the porcine whipworm Trichuris suis.</title>
        <authorList>
            <person name="Jex A.R."/>
            <person name="Nejsum P."/>
            <person name="Schwarz E.M."/>
            <person name="Hu L."/>
            <person name="Young N.D."/>
            <person name="Hall R.S."/>
            <person name="Korhonen P.K."/>
            <person name="Liao S."/>
            <person name="Thamsborg S."/>
            <person name="Xia J."/>
            <person name="Xu P."/>
            <person name="Wang S."/>
            <person name="Scheerlinck J.P."/>
            <person name="Hofmann A."/>
            <person name="Sternberg P.W."/>
            <person name="Wang J."/>
            <person name="Gasser R.B."/>
        </authorList>
    </citation>
    <scope>NUCLEOTIDE SEQUENCE [LARGE SCALE GENOMIC DNA]</scope>
    <source>
        <strain evidence="2">DCEP-RM93F</strain>
        <strain evidence="1">DCEP-RM93M</strain>
    </source>
</reference>
<organism evidence="1 3">
    <name type="scientific">Trichuris suis</name>
    <name type="common">pig whipworm</name>
    <dbReference type="NCBI Taxonomy" id="68888"/>
    <lineage>
        <taxon>Eukaryota</taxon>
        <taxon>Metazoa</taxon>
        <taxon>Ecdysozoa</taxon>
        <taxon>Nematoda</taxon>
        <taxon>Enoplea</taxon>
        <taxon>Dorylaimia</taxon>
        <taxon>Trichinellida</taxon>
        <taxon>Trichuridae</taxon>
        <taxon>Trichuris</taxon>
    </lineage>
</organism>
<dbReference type="EMBL" id="KL367485">
    <property type="protein sequence ID" value="KFD70893.1"/>
    <property type="molecule type" value="Genomic_DNA"/>
</dbReference>
<evidence type="ECO:0000313" key="1">
    <source>
        <dbReference type="EMBL" id="KFD57928.1"/>
    </source>
</evidence>
<keyword evidence="3" id="KW-1185">Reference proteome</keyword>
<evidence type="ECO:0000313" key="2">
    <source>
        <dbReference type="EMBL" id="KFD70893.1"/>
    </source>
</evidence>
<name>A0A085ML32_9BILA</name>
<dbReference type="EMBL" id="KL363186">
    <property type="protein sequence ID" value="KFD57928.1"/>
    <property type="molecule type" value="Genomic_DNA"/>
</dbReference>
<sequence>MSQAFVPSVAYSVDPSMLYDMTERQRVLGVQVLVDSSCITFCRTGTICRREDEESLAISKHLRSSMWAHIPPGMCCRSIIF</sequence>
<protein>
    <submittedName>
        <fullName evidence="1">Uncharacterized protein</fullName>
    </submittedName>
</protein>
<evidence type="ECO:0000313" key="3">
    <source>
        <dbReference type="Proteomes" id="UP000030764"/>
    </source>
</evidence>
<dbReference type="Proteomes" id="UP000030758">
    <property type="component" value="Unassembled WGS sequence"/>
</dbReference>
<dbReference type="Proteomes" id="UP000030764">
    <property type="component" value="Unassembled WGS sequence"/>
</dbReference>
<dbReference type="AlphaFoldDB" id="A0A085ML32"/>